<keyword evidence="2" id="KW-1185">Reference proteome</keyword>
<dbReference type="Gene3D" id="1.10.10.10">
    <property type="entry name" value="Winged helix-like DNA-binding domain superfamily/Winged helix DNA-binding domain"/>
    <property type="match status" value="1"/>
</dbReference>
<dbReference type="PANTHER" id="PTHR33202:SF7">
    <property type="entry name" value="FERRIC UPTAKE REGULATION PROTEIN"/>
    <property type="match status" value="1"/>
</dbReference>
<dbReference type="Proteomes" id="UP001628220">
    <property type="component" value="Unassembled WGS sequence"/>
</dbReference>
<evidence type="ECO:0000313" key="1">
    <source>
        <dbReference type="EMBL" id="GAB1251196.1"/>
    </source>
</evidence>
<comment type="caution">
    <text evidence="1">The sequence shown here is derived from an EMBL/GenBank/DDBJ whole genome shotgun (WGS) entry which is preliminary data.</text>
</comment>
<name>A0ABQ0E0F7_9PORP</name>
<evidence type="ECO:0000313" key="2">
    <source>
        <dbReference type="Proteomes" id="UP001628220"/>
    </source>
</evidence>
<dbReference type="InterPro" id="IPR036388">
    <property type="entry name" value="WH-like_DNA-bd_sf"/>
</dbReference>
<dbReference type="InterPro" id="IPR002481">
    <property type="entry name" value="FUR"/>
</dbReference>
<dbReference type="PANTHER" id="PTHR33202">
    <property type="entry name" value="ZINC UPTAKE REGULATION PROTEIN"/>
    <property type="match status" value="1"/>
</dbReference>
<dbReference type="InterPro" id="IPR036390">
    <property type="entry name" value="WH_DNA-bd_sf"/>
</dbReference>
<dbReference type="EMBL" id="BAAFSF010000001">
    <property type="protein sequence ID" value="GAB1251196.1"/>
    <property type="molecule type" value="Genomic_DNA"/>
</dbReference>
<reference evidence="1 2" key="1">
    <citation type="journal article" date="2025" name="Int. J. Syst. Evol. Microbiol.">
        <title>Desulfovibrio falkowii sp. nov., Porphyromonas miyakawae sp. nov., Mediterraneibacter flintii sp. nov. and Owariibacterium komagatae gen. nov., sp. nov., isolated from human faeces.</title>
        <authorList>
            <person name="Hamaguchi T."/>
            <person name="Ohara M."/>
            <person name="Hisatomi A."/>
            <person name="Sekiguchi K."/>
            <person name="Takeda J.I."/>
            <person name="Ueyama J."/>
            <person name="Ito M."/>
            <person name="Nishiwaki H."/>
            <person name="Ogi T."/>
            <person name="Hirayama M."/>
            <person name="Ohkuma M."/>
            <person name="Sakamoto M."/>
            <person name="Ohno K."/>
        </authorList>
    </citation>
    <scope>NUCLEOTIDE SEQUENCE [LARGE SCALE GENOMIC DNA]</scope>
    <source>
        <strain evidence="1 2">13CB11C</strain>
    </source>
</reference>
<accession>A0ABQ0E0F7</accession>
<evidence type="ECO:0008006" key="3">
    <source>
        <dbReference type="Google" id="ProtNLM"/>
    </source>
</evidence>
<protein>
    <recommendedName>
        <fullName evidence="3">Fur family transcriptional regulator, ferric uptake regulator</fullName>
    </recommendedName>
</protein>
<gene>
    <name evidence="1" type="ORF">Tsumi_03000</name>
</gene>
<sequence length="166" mass="19244">MPRTHQNEDLKAAEQARLAAYLQIKGQRLSVEREALFDTVLAYERTFSASELYEKAKEASCPVTLATVYNALELFVKAGVVIPFEIQRRETYYLPYFCSYNRAVVVCSECGKTVYLRRVKVYDMLAKLITPHFSKSRPLLLYYGYCKDCRFALRQAAKKRNNKTLE</sequence>
<organism evidence="1 2">
    <name type="scientific">Porphyromonas miyakawae</name>
    <dbReference type="NCBI Taxonomy" id="3137470"/>
    <lineage>
        <taxon>Bacteria</taxon>
        <taxon>Pseudomonadati</taxon>
        <taxon>Bacteroidota</taxon>
        <taxon>Bacteroidia</taxon>
        <taxon>Bacteroidales</taxon>
        <taxon>Porphyromonadaceae</taxon>
        <taxon>Porphyromonas</taxon>
    </lineage>
</organism>
<dbReference type="RefSeq" id="WP_411915010.1">
    <property type="nucleotide sequence ID" value="NZ_BAAFSF010000001.1"/>
</dbReference>
<dbReference type="Pfam" id="PF01475">
    <property type="entry name" value="FUR"/>
    <property type="match status" value="1"/>
</dbReference>
<dbReference type="SUPFAM" id="SSF46785">
    <property type="entry name" value="Winged helix' DNA-binding domain"/>
    <property type="match status" value="1"/>
</dbReference>
<proteinExistence type="predicted"/>